<feature type="transmembrane region" description="Helical" evidence="6">
    <location>
        <begin position="283"/>
        <end position="309"/>
    </location>
</feature>
<evidence type="ECO:0000256" key="6">
    <source>
        <dbReference type="SAM" id="Phobius"/>
    </source>
</evidence>
<comment type="subcellular location">
    <subcellularLocation>
        <location evidence="1">Cell membrane</location>
        <topology evidence="1">Multi-pass membrane protein</topology>
    </subcellularLocation>
</comment>
<evidence type="ECO:0000256" key="2">
    <source>
        <dbReference type="ARBA" id="ARBA00022475"/>
    </source>
</evidence>
<feature type="transmembrane region" description="Helical" evidence="6">
    <location>
        <begin position="12"/>
        <end position="31"/>
    </location>
</feature>
<protein>
    <submittedName>
        <fullName evidence="8">Type II secretion system F family protein</fullName>
    </submittedName>
</protein>
<name>A0ABT6MXS4_9SPHN</name>
<evidence type="ECO:0000259" key="7">
    <source>
        <dbReference type="Pfam" id="PF00482"/>
    </source>
</evidence>
<evidence type="ECO:0000313" key="9">
    <source>
        <dbReference type="Proteomes" id="UP001160625"/>
    </source>
</evidence>
<evidence type="ECO:0000313" key="8">
    <source>
        <dbReference type="EMBL" id="MDH7637323.1"/>
    </source>
</evidence>
<sequence length="323" mass="35410">MIELIASNPILRFAILAVLFLLVAAVATALIRQGDARLTVRRELQVISYGQASGKIYSLRERNAGALGRLVDRIERTGLNLADTKSDALRARMIAAGFESPAAPRLFTLIRLVLIFTLPVLLVVVTWATGHSLSFFKLYLFGSIAALIGMYGPSLVVTARADRRRQELINGFPDSLDLMLVCVEAGLGLEAALDRVGREMVISRPLVSQMLTTATLQLRAGASREVALRRMADSVNVDEIRSFSALLIQSDKLGSSIATTLRVYANEMREKRRMRAEEKAHRIPVLISIPLVTCMLPVMIGVIMLPAGIQVVRHLLPALHGNH</sequence>
<evidence type="ECO:0000256" key="4">
    <source>
        <dbReference type="ARBA" id="ARBA00022989"/>
    </source>
</evidence>
<keyword evidence="3 6" id="KW-0812">Transmembrane</keyword>
<dbReference type="EMBL" id="JARYGZ010000001">
    <property type="protein sequence ID" value="MDH7637323.1"/>
    <property type="molecule type" value="Genomic_DNA"/>
</dbReference>
<dbReference type="InterPro" id="IPR018076">
    <property type="entry name" value="T2SS_GspF_dom"/>
</dbReference>
<keyword evidence="9" id="KW-1185">Reference proteome</keyword>
<evidence type="ECO:0000256" key="3">
    <source>
        <dbReference type="ARBA" id="ARBA00022692"/>
    </source>
</evidence>
<organism evidence="8 9">
    <name type="scientific">Sphingomonas oryzagri</name>
    <dbReference type="NCBI Taxonomy" id="3042314"/>
    <lineage>
        <taxon>Bacteria</taxon>
        <taxon>Pseudomonadati</taxon>
        <taxon>Pseudomonadota</taxon>
        <taxon>Alphaproteobacteria</taxon>
        <taxon>Sphingomonadales</taxon>
        <taxon>Sphingomonadaceae</taxon>
        <taxon>Sphingomonas</taxon>
    </lineage>
</organism>
<keyword evidence="5 6" id="KW-0472">Membrane</keyword>
<evidence type="ECO:0000256" key="5">
    <source>
        <dbReference type="ARBA" id="ARBA00023136"/>
    </source>
</evidence>
<keyword evidence="4 6" id="KW-1133">Transmembrane helix</keyword>
<keyword evidence="2" id="KW-1003">Cell membrane</keyword>
<dbReference type="Pfam" id="PF00482">
    <property type="entry name" value="T2SSF"/>
    <property type="match status" value="1"/>
</dbReference>
<dbReference type="RefSeq" id="WP_281042680.1">
    <property type="nucleotide sequence ID" value="NZ_JARYGZ010000001.1"/>
</dbReference>
<reference evidence="8" key="1">
    <citation type="submission" date="2023-04" db="EMBL/GenBank/DDBJ databases">
        <title>Sphingomonas sp. MAHUQ-71 isolated from rice field.</title>
        <authorList>
            <person name="Huq M.A."/>
        </authorList>
    </citation>
    <scope>NUCLEOTIDE SEQUENCE</scope>
    <source>
        <strain evidence="8">MAHUQ-71</strain>
    </source>
</reference>
<proteinExistence type="predicted"/>
<feature type="transmembrane region" description="Helical" evidence="6">
    <location>
        <begin position="136"/>
        <end position="157"/>
    </location>
</feature>
<dbReference type="Proteomes" id="UP001160625">
    <property type="component" value="Unassembled WGS sequence"/>
</dbReference>
<dbReference type="PANTHER" id="PTHR35007:SF2">
    <property type="entry name" value="PILUS ASSEMBLE PROTEIN"/>
    <property type="match status" value="1"/>
</dbReference>
<evidence type="ECO:0000256" key="1">
    <source>
        <dbReference type="ARBA" id="ARBA00004651"/>
    </source>
</evidence>
<comment type="caution">
    <text evidence="8">The sequence shown here is derived from an EMBL/GenBank/DDBJ whole genome shotgun (WGS) entry which is preliminary data.</text>
</comment>
<dbReference type="PANTHER" id="PTHR35007">
    <property type="entry name" value="INTEGRAL MEMBRANE PROTEIN-RELATED"/>
    <property type="match status" value="1"/>
</dbReference>
<feature type="transmembrane region" description="Helical" evidence="6">
    <location>
        <begin position="109"/>
        <end position="130"/>
    </location>
</feature>
<feature type="domain" description="Type II secretion system protein GspF" evidence="7">
    <location>
        <begin position="176"/>
        <end position="304"/>
    </location>
</feature>
<accession>A0ABT6MXS4</accession>
<gene>
    <name evidence="8" type="ORF">QGN17_01145</name>
</gene>